<organism evidence="2 3">
    <name type="scientific">Thalassiosira oceanica</name>
    <name type="common">Marine diatom</name>
    <dbReference type="NCBI Taxonomy" id="159749"/>
    <lineage>
        <taxon>Eukaryota</taxon>
        <taxon>Sar</taxon>
        <taxon>Stramenopiles</taxon>
        <taxon>Ochrophyta</taxon>
        <taxon>Bacillariophyta</taxon>
        <taxon>Coscinodiscophyceae</taxon>
        <taxon>Thalassiosirophycidae</taxon>
        <taxon>Thalassiosirales</taxon>
        <taxon>Thalassiosiraceae</taxon>
        <taxon>Thalassiosira</taxon>
    </lineage>
</organism>
<name>K0SP30_THAOC</name>
<feature type="non-terminal residue" evidence="2">
    <location>
        <position position="1"/>
    </location>
</feature>
<protein>
    <submittedName>
        <fullName evidence="2">Uncharacterized protein</fullName>
    </submittedName>
</protein>
<proteinExistence type="predicted"/>
<feature type="compositionally biased region" description="Basic and acidic residues" evidence="1">
    <location>
        <begin position="18"/>
        <end position="28"/>
    </location>
</feature>
<dbReference type="Proteomes" id="UP000266841">
    <property type="component" value="Unassembled WGS sequence"/>
</dbReference>
<reference evidence="2 3" key="1">
    <citation type="journal article" date="2012" name="Genome Biol.">
        <title>Genome and low-iron response of an oceanic diatom adapted to chronic iron limitation.</title>
        <authorList>
            <person name="Lommer M."/>
            <person name="Specht M."/>
            <person name="Roy A.S."/>
            <person name="Kraemer L."/>
            <person name="Andreson R."/>
            <person name="Gutowska M.A."/>
            <person name="Wolf J."/>
            <person name="Bergner S.V."/>
            <person name="Schilhabel M.B."/>
            <person name="Klostermeier U.C."/>
            <person name="Beiko R.G."/>
            <person name="Rosenstiel P."/>
            <person name="Hippler M."/>
            <person name="Laroche J."/>
        </authorList>
    </citation>
    <scope>NUCLEOTIDE SEQUENCE [LARGE SCALE GENOMIC DNA]</scope>
    <source>
        <strain evidence="2 3">CCMP1005</strain>
    </source>
</reference>
<feature type="region of interest" description="Disordered" evidence="1">
    <location>
        <begin position="1"/>
        <end position="81"/>
    </location>
</feature>
<evidence type="ECO:0000313" key="2">
    <source>
        <dbReference type="EMBL" id="EJK68093.1"/>
    </source>
</evidence>
<accession>K0SP30</accession>
<feature type="compositionally biased region" description="Low complexity" evidence="1">
    <location>
        <begin position="62"/>
        <end position="72"/>
    </location>
</feature>
<evidence type="ECO:0000256" key="1">
    <source>
        <dbReference type="SAM" id="MobiDB-lite"/>
    </source>
</evidence>
<comment type="caution">
    <text evidence="2">The sequence shown here is derived from an EMBL/GenBank/DDBJ whole genome shotgun (WGS) entry which is preliminary data.</text>
</comment>
<gene>
    <name evidence="2" type="ORF">THAOC_10766</name>
</gene>
<keyword evidence="3" id="KW-1185">Reference proteome</keyword>
<dbReference type="EMBL" id="AGNL01012091">
    <property type="protein sequence ID" value="EJK68093.1"/>
    <property type="molecule type" value="Genomic_DNA"/>
</dbReference>
<evidence type="ECO:0000313" key="3">
    <source>
        <dbReference type="Proteomes" id="UP000266841"/>
    </source>
</evidence>
<dbReference type="AlphaFoldDB" id="K0SP30"/>
<sequence length="81" mass="8732">LDGAISAISDRPAPCAEAARRRQRSGEEGEREEEEDARDRRWGPPPPPDDLTPHGPWGPSPLAGLALARALAQNPTKADRT</sequence>